<evidence type="ECO:0000259" key="2">
    <source>
        <dbReference type="PROSITE" id="PS51272"/>
    </source>
</evidence>
<dbReference type="Proteomes" id="UP001338137">
    <property type="component" value="Unassembled WGS sequence"/>
</dbReference>
<keyword evidence="1" id="KW-0732">Signal</keyword>
<organism evidence="3 4">
    <name type="scientific">Paenibacillus alba</name>
    <dbReference type="NCBI Taxonomy" id="1197127"/>
    <lineage>
        <taxon>Bacteria</taxon>
        <taxon>Bacillati</taxon>
        <taxon>Bacillota</taxon>
        <taxon>Bacilli</taxon>
        <taxon>Bacillales</taxon>
        <taxon>Paenibacillaceae</taxon>
        <taxon>Paenibacillus</taxon>
    </lineage>
</organism>
<dbReference type="PROSITE" id="PS51272">
    <property type="entry name" value="SLH"/>
    <property type="match status" value="3"/>
</dbReference>
<name>A0ABU6FVJ9_9BACL</name>
<feature type="signal peptide" evidence="1">
    <location>
        <begin position="1"/>
        <end position="29"/>
    </location>
</feature>
<proteinExistence type="predicted"/>
<dbReference type="Pfam" id="PF00395">
    <property type="entry name" value="SLH"/>
    <property type="match status" value="2"/>
</dbReference>
<evidence type="ECO:0000313" key="3">
    <source>
        <dbReference type="EMBL" id="MEC0225765.1"/>
    </source>
</evidence>
<comment type="caution">
    <text evidence="3">The sequence shown here is derived from an EMBL/GenBank/DDBJ whole genome shotgun (WGS) entry which is preliminary data.</text>
</comment>
<reference evidence="3 4" key="1">
    <citation type="submission" date="2023-03" db="EMBL/GenBank/DDBJ databases">
        <title>Bacillus Genome Sequencing.</title>
        <authorList>
            <person name="Dunlap C."/>
        </authorList>
    </citation>
    <scope>NUCLEOTIDE SEQUENCE [LARGE SCALE GENOMIC DNA]</scope>
    <source>
        <strain evidence="3 4">BD-533</strain>
    </source>
</reference>
<sequence length="1291" mass="141241">MKLLNKKWASLMLIMTLLISVLPTMTASAAGTITVTNLYTVDFAAAPPNNAYNDALVDRFTQSPITVNVTINGITADQINSVYYQVINENTGQITTNTTNKPVVNPNNSSEIYFQGVNLTEGKNIITVKYGQTGGIVSNPAYAYYTPVSNIAGLKFNDDSFVDGGMYPTHGPYTGINITGSANNAADIEATLGGTVYQRSAFASGLFTFVTNTGRSTDIEFNPGDNKVTFAARNQSNFFTTERSFTYDNGKAFAYNTQAKLLGAASYSKLVDNPIFETTTPSVKDIDFQTDIKIHGTVSNYVYVDIYSTAGNNYRYYLLGNSQLNKPKLSDNTTFAPDLTVANPHPYSMSEPYRIYNFKGQLPVNVDKSTQELYFVFTDVNGATSTSRYIYTYVDKDQPYVSKVNILRTVPGGGGSYESTLSEGGSTQITNFPADLKIYTNTQADQVKVEINGAPYNSGSVTNGIYPVASSLAQLSLSGITDGPVVMRITPLKGGTPYAAGVKQYNLVITSAPYVILNKIYNAMVVNSASKLTCDLAGSTAPCISGRIVNISNPADYDSIVYKVNGIEVKPLSTYLPKDKNGEFVIQDFTDPSKPAGSNQIFGKDGKYTLTIELKVAGRLVTTTTMEIFVLSDNVPSVDSLQPFEADPLNPEFIKDKALPDTYVTKATQVKIIGKVINSVVAAPGSVAGAVLYLRKAPTTIPGDGRIALTPAGQAVFDTGTYFSMTEFGQYVFELIATNTTSGTTANKLLTITREPAPYTFFHPSSKQIIKNNKGVDQANINQNYFMIELEAAQADSVLFGKEAAIYDKVTKHFFYEAKNLKTGANEIKFTVNRGTSKMNGSIVLFNTNVTMVGAQIKAPLTNSMKIFDNDIQLSFPKDTKLMRYDRNNSTQYVSADRQILFGIASNDDGRVDRTEGVDAVENKNGMIALAELTGRFRPASKRYWIDAGIIKPDANSTDSTLQEAYMGSGYLPNLINGGTARPPFNQRDYKDVVVPSKIGSMTLKYDSNIVNDAWRYLTVYQYTPFEDPNGSGIYLPKWKNIGGKVDPSKNTITVPVDSFGYYQVMYMDNSFNDVTNHPWGRNDLDILYSKGYMDGKTDGLFMPNDAITRGEFVSMLVDIFNIPLRNSDIEENSVFQNQTGTFLDVQKGYSLPGSNNGRLFDYQHIEAAARAGIVRGNANGLFLPNNSLTRQDAAVMIARAGDMKMTSDEAKSLASLKKIFTDADIEHMELYAVPAIEAVYKAKFIEGIENALLTGQKKATYRFDARETFTRAQAAAVAVRVLKQQGIIPK</sequence>
<keyword evidence="4" id="KW-1185">Reference proteome</keyword>
<evidence type="ECO:0000256" key="1">
    <source>
        <dbReference type="SAM" id="SignalP"/>
    </source>
</evidence>
<dbReference type="InterPro" id="IPR001119">
    <property type="entry name" value="SLH_dom"/>
</dbReference>
<feature type="domain" description="SLH" evidence="2">
    <location>
        <begin position="1068"/>
        <end position="1131"/>
    </location>
</feature>
<feature type="domain" description="SLH" evidence="2">
    <location>
        <begin position="1149"/>
        <end position="1212"/>
    </location>
</feature>
<accession>A0ABU6FVJ9</accession>
<evidence type="ECO:0000313" key="4">
    <source>
        <dbReference type="Proteomes" id="UP001338137"/>
    </source>
</evidence>
<dbReference type="EMBL" id="JARLKY010000003">
    <property type="protein sequence ID" value="MEC0225765.1"/>
    <property type="molecule type" value="Genomic_DNA"/>
</dbReference>
<feature type="chain" id="PRO_5045686982" evidence="1">
    <location>
        <begin position="30"/>
        <end position="1291"/>
    </location>
</feature>
<protein>
    <submittedName>
        <fullName evidence="3">S-layer homology domain-containing protein</fullName>
    </submittedName>
</protein>
<gene>
    <name evidence="3" type="ORF">P4I72_01330</name>
</gene>
<dbReference type="RefSeq" id="WP_326070210.1">
    <property type="nucleotide sequence ID" value="NZ_JARLKY010000003.1"/>
</dbReference>
<feature type="domain" description="SLH" evidence="2">
    <location>
        <begin position="1217"/>
        <end position="1291"/>
    </location>
</feature>